<gene>
    <name evidence="2" type="ORF">QCA50_015049</name>
</gene>
<evidence type="ECO:0000313" key="3">
    <source>
        <dbReference type="Proteomes" id="UP001385951"/>
    </source>
</evidence>
<dbReference type="AlphaFoldDB" id="A0AAW0FWL8"/>
<dbReference type="PANTHER" id="PTHR44924">
    <property type="entry name" value="DNAJ SUBFAMILY A MEMBER 2"/>
    <property type="match status" value="1"/>
</dbReference>
<evidence type="ECO:0000259" key="1">
    <source>
        <dbReference type="PROSITE" id="PS50076"/>
    </source>
</evidence>
<dbReference type="InterPro" id="IPR001623">
    <property type="entry name" value="DnaJ_domain"/>
</dbReference>
<dbReference type="PROSITE" id="PS50076">
    <property type="entry name" value="DNAJ_2"/>
    <property type="match status" value="1"/>
</dbReference>
<feature type="domain" description="J" evidence="1">
    <location>
        <begin position="1"/>
        <end position="56"/>
    </location>
</feature>
<dbReference type="CDD" id="cd06257">
    <property type="entry name" value="DnaJ"/>
    <property type="match status" value="1"/>
</dbReference>
<dbReference type="SMART" id="SM00271">
    <property type="entry name" value="DnaJ"/>
    <property type="match status" value="1"/>
</dbReference>
<organism evidence="2 3">
    <name type="scientific">Cerrena zonata</name>
    <dbReference type="NCBI Taxonomy" id="2478898"/>
    <lineage>
        <taxon>Eukaryota</taxon>
        <taxon>Fungi</taxon>
        <taxon>Dikarya</taxon>
        <taxon>Basidiomycota</taxon>
        <taxon>Agaricomycotina</taxon>
        <taxon>Agaricomycetes</taxon>
        <taxon>Polyporales</taxon>
        <taxon>Cerrenaceae</taxon>
        <taxon>Cerrena</taxon>
    </lineage>
</organism>
<keyword evidence="3" id="KW-1185">Reference proteome</keyword>
<dbReference type="Proteomes" id="UP001385951">
    <property type="component" value="Unassembled WGS sequence"/>
</dbReference>
<dbReference type="PRINTS" id="PR00625">
    <property type="entry name" value="JDOMAIN"/>
</dbReference>
<name>A0AAW0FWL8_9APHY</name>
<evidence type="ECO:0000313" key="2">
    <source>
        <dbReference type="EMBL" id="KAK7681702.1"/>
    </source>
</evidence>
<dbReference type="EMBL" id="JASBNA010000039">
    <property type="protein sequence ID" value="KAK7681702.1"/>
    <property type="molecule type" value="Genomic_DNA"/>
</dbReference>
<dbReference type="InterPro" id="IPR036869">
    <property type="entry name" value="J_dom_sf"/>
</dbReference>
<dbReference type="Pfam" id="PF00226">
    <property type="entry name" value="DnaJ"/>
    <property type="match status" value="1"/>
</dbReference>
<accession>A0AAW0FWL8</accession>
<sequence length="150" mass="17156">MQRPDDIKKAYRRMAIKFHPDKNRDDPNAEERFKEIAIAYQTLSDPALRKKYNEFGSKEAAPDGGFVDPEEIFGAIFGGERFIPIIGHISLAKDMKTALQEADELDENGNVKGVIRDAKGREIISPEEKARRDEKARKFLLRYVSLFART</sequence>
<reference evidence="2 3" key="1">
    <citation type="submission" date="2022-09" db="EMBL/GenBank/DDBJ databases">
        <authorList>
            <person name="Palmer J.M."/>
        </authorList>
    </citation>
    <scope>NUCLEOTIDE SEQUENCE [LARGE SCALE GENOMIC DNA]</scope>
    <source>
        <strain evidence="2 3">DSM 7382</strain>
    </source>
</reference>
<proteinExistence type="predicted"/>
<dbReference type="Gene3D" id="1.10.287.110">
    <property type="entry name" value="DnaJ domain"/>
    <property type="match status" value="1"/>
</dbReference>
<dbReference type="PANTHER" id="PTHR44924:SF1">
    <property type="entry name" value="DNAJ SUBFAMILY A MEMBER 2"/>
    <property type="match status" value="1"/>
</dbReference>
<comment type="caution">
    <text evidence="2">The sequence shown here is derived from an EMBL/GenBank/DDBJ whole genome shotgun (WGS) entry which is preliminary data.</text>
</comment>
<protein>
    <recommendedName>
        <fullName evidence="1">J domain-containing protein</fullName>
    </recommendedName>
</protein>
<dbReference type="PROSITE" id="PS00636">
    <property type="entry name" value="DNAJ_1"/>
    <property type="match status" value="1"/>
</dbReference>
<dbReference type="InterPro" id="IPR018253">
    <property type="entry name" value="DnaJ_domain_CS"/>
</dbReference>
<dbReference type="SUPFAM" id="SSF46565">
    <property type="entry name" value="Chaperone J-domain"/>
    <property type="match status" value="1"/>
</dbReference>